<dbReference type="InterPro" id="IPR049639">
    <property type="entry name" value="RstR"/>
</dbReference>
<dbReference type="Gene3D" id="1.10.260.40">
    <property type="entry name" value="lambda repressor-like DNA-binding domains"/>
    <property type="match status" value="1"/>
</dbReference>
<dbReference type="Proteomes" id="UP001597282">
    <property type="component" value="Unassembled WGS sequence"/>
</dbReference>
<organism evidence="3 4">
    <name type="scientific">Kroppenstedtia sanguinis</name>
    <dbReference type="NCBI Taxonomy" id="1380684"/>
    <lineage>
        <taxon>Bacteria</taxon>
        <taxon>Bacillati</taxon>
        <taxon>Bacillota</taxon>
        <taxon>Bacilli</taxon>
        <taxon>Bacillales</taxon>
        <taxon>Thermoactinomycetaceae</taxon>
        <taxon>Kroppenstedtia</taxon>
    </lineage>
</organism>
<dbReference type="NCBIfam" id="NF041951">
    <property type="entry name" value="phage_RstR"/>
    <property type="match status" value="1"/>
</dbReference>
<keyword evidence="1" id="KW-0238">DNA-binding</keyword>
<dbReference type="SUPFAM" id="SSF47413">
    <property type="entry name" value="lambda repressor-like DNA-binding domains"/>
    <property type="match status" value="1"/>
</dbReference>
<dbReference type="CDD" id="cd00093">
    <property type="entry name" value="HTH_XRE"/>
    <property type="match status" value="1"/>
</dbReference>
<dbReference type="InterPro" id="IPR001387">
    <property type="entry name" value="Cro/C1-type_HTH"/>
</dbReference>
<comment type="caution">
    <text evidence="3">The sequence shown here is derived from an EMBL/GenBank/DDBJ whole genome shotgun (WGS) entry which is preliminary data.</text>
</comment>
<dbReference type="PANTHER" id="PTHR46558">
    <property type="entry name" value="TRACRIPTIONAL REGULATORY PROTEIN-RELATED-RELATED"/>
    <property type="match status" value="1"/>
</dbReference>
<dbReference type="InterPro" id="IPR010982">
    <property type="entry name" value="Lambda_DNA-bd_dom_sf"/>
</dbReference>
<dbReference type="EMBL" id="JBHTNU010000001">
    <property type="protein sequence ID" value="MFD1425466.1"/>
    <property type="molecule type" value="Genomic_DNA"/>
</dbReference>
<keyword evidence="4" id="KW-1185">Reference proteome</keyword>
<dbReference type="RefSeq" id="WP_380162227.1">
    <property type="nucleotide sequence ID" value="NZ_JBHTNU010000001.1"/>
</dbReference>
<evidence type="ECO:0000313" key="4">
    <source>
        <dbReference type="Proteomes" id="UP001597282"/>
    </source>
</evidence>
<feature type="domain" description="HTH cro/C1-type" evidence="2">
    <location>
        <begin position="7"/>
        <end position="61"/>
    </location>
</feature>
<name>A0ABW4C5L8_9BACL</name>
<dbReference type="PANTHER" id="PTHR46558:SF11">
    <property type="entry name" value="HTH-TYPE TRANSCRIPTIONAL REGULATOR XRE"/>
    <property type="match status" value="1"/>
</dbReference>
<dbReference type="SMART" id="SM00530">
    <property type="entry name" value="HTH_XRE"/>
    <property type="match status" value="1"/>
</dbReference>
<dbReference type="Pfam" id="PF01381">
    <property type="entry name" value="HTH_3"/>
    <property type="match status" value="1"/>
</dbReference>
<evidence type="ECO:0000256" key="1">
    <source>
        <dbReference type="ARBA" id="ARBA00023125"/>
    </source>
</evidence>
<evidence type="ECO:0000313" key="3">
    <source>
        <dbReference type="EMBL" id="MFD1425466.1"/>
    </source>
</evidence>
<proteinExistence type="predicted"/>
<accession>A0ABW4C5L8</accession>
<protein>
    <submittedName>
        <fullName evidence="3">Helix-turn-helix domain-containing protein</fullName>
    </submittedName>
</protein>
<sequence>MNFGKRLKGLRERENLSREALAKKIGISYWSLSKYETGNREPDIDTLQKIADFFDVSLDYLTGRSDEMGSTDDSRSQAWRELEKLAKEEGITDLYTSRPGDPTDDMPEEMIRDIIMGIKLAKSYREEQRKREEKK</sequence>
<evidence type="ECO:0000259" key="2">
    <source>
        <dbReference type="PROSITE" id="PS50943"/>
    </source>
</evidence>
<reference evidence="4" key="1">
    <citation type="journal article" date="2019" name="Int. J. Syst. Evol. Microbiol.">
        <title>The Global Catalogue of Microorganisms (GCM) 10K type strain sequencing project: providing services to taxonomists for standard genome sequencing and annotation.</title>
        <authorList>
            <consortium name="The Broad Institute Genomics Platform"/>
            <consortium name="The Broad Institute Genome Sequencing Center for Infectious Disease"/>
            <person name="Wu L."/>
            <person name="Ma J."/>
        </authorList>
    </citation>
    <scope>NUCLEOTIDE SEQUENCE [LARGE SCALE GENOMIC DNA]</scope>
    <source>
        <strain evidence="4">S1</strain>
    </source>
</reference>
<dbReference type="PROSITE" id="PS50943">
    <property type="entry name" value="HTH_CROC1"/>
    <property type="match status" value="1"/>
</dbReference>
<gene>
    <name evidence="3" type="ORF">ACFQ4Y_00775</name>
</gene>